<keyword evidence="2" id="KW-0032">Aminotransferase</keyword>
<dbReference type="CDD" id="cd00609">
    <property type="entry name" value="AAT_like"/>
    <property type="match status" value="1"/>
</dbReference>
<dbReference type="Pfam" id="PF00155">
    <property type="entry name" value="Aminotran_1_2"/>
    <property type="match status" value="1"/>
</dbReference>
<keyword evidence="2" id="KW-0808">Transferase</keyword>
<evidence type="ECO:0000313" key="2">
    <source>
        <dbReference type="EMBL" id="TDD64947.1"/>
    </source>
</evidence>
<evidence type="ECO:0000259" key="1">
    <source>
        <dbReference type="Pfam" id="PF00155"/>
    </source>
</evidence>
<dbReference type="GO" id="GO:0030170">
    <property type="term" value="F:pyridoxal phosphate binding"/>
    <property type="evidence" value="ECO:0007669"/>
    <property type="project" value="InterPro"/>
</dbReference>
<organism evidence="2 3">
    <name type="scientific">Jiangella aurantiaca</name>
    <dbReference type="NCBI Taxonomy" id="2530373"/>
    <lineage>
        <taxon>Bacteria</taxon>
        <taxon>Bacillati</taxon>
        <taxon>Actinomycetota</taxon>
        <taxon>Actinomycetes</taxon>
        <taxon>Jiangellales</taxon>
        <taxon>Jiangellaceae</taxon>
        <taxon>Jiangella</taxon>
    </lineage>
</organism>
<reference evidence="2 3" key="1">
    <citation type="submission" date="2019-02" db="EMBL/GenBank/DDBJ databases">
        <title>Draft genome sequences of novel Actinobacteria.</title>
        <authorList>
            <person name="Sahin N."/>
            <person name="Ay H."/>
            <person name="Saygin H."/>
        </authorList>
    </citation>
    <scope>NUCLEOTIDE SEQUENCE [LARGE SCALE GENOMIC DNA]</scope>
    <source>
        <strain evidence="2 3">8K307</strain>
    </source>
</reference>
<dbReference type="InterPro" id="IPR051446">
    <property type="entry name" value="HTH_trans_reg/aminotransferase"/>
</dbReference>
<dbReference type="AlphaFoldDB" id="A0A4V2YR86"/>
<evidence type="ECO:0000313" key="3">
    <source>
        <dbReference type="Proteomes" id="UP000295217"/>
    </source>
</evidence>
<feature type="domain" description="Aminotransferase class I/classII large" evidence="1">
    <location>
        <begin position="53"/>
        <end position="357"/>
    </location>
</feature>
<dbReference type="OrthoDB" id="3564840at2"/>
<dbReference type="SUPFAM" id="SSF53383">
    <property type="entry name" value="PLP-dependent transferases"/>
    <property type="match status" value="1"/>
</dbReference>
<dbReference type="InterPro" id="IPR015421">
    <property type="entry name" value="PyrdxlP-dep_Trfase_major"/>
</dbReference>
<dbReference type="Proteomes" id="UP000295217">
    <property type="component" value="Unassembled WGS sequence"/>
</dbReference>
<dbReference type="Gene3D" id="3.40.640.10">
    <property type="entry name" value="Type I PLP-dependent aspartate aminotransferase-like (Major domain)"/>
    <property type="match status" value="1"/>
</dbReference>
<dbReference type="PANTHER" id="PTHR46577">
    <property type="entry name" value="HTH-TYPE TRANSCRIPTIONAL REGULATORY PROTEIN GABR"/>
    <property type="match status" value="1"/>
</dbReference>
<dbReference type="RefSeq" id="WP_132107390.1">
    <property type="nucleotide sequence ID" value="NZ_SMLB01000059.1"/>
</dbReference>
<dbReference type="InterPro" id="IPR004839">
    <property type="entry name" value="Aminotransferase_I/II_large"/>
</dbReference>
<accession>A0A4V2YR86</accession>
<name>A0A4V2YR86_9ACTN</name>
<keyword evidence="3" id="KW-1185">Reference proteome</keyword>
<proteinExistence type="predicted"/>
<comment type="caution">
    <text evidence="2">The sequence shown here is derived from an EMBL/GenBank/DDBJ whole genome shotgun (WGS) entry which is preliminary data.</text>
</comment>
<protein>
    <submittedName>
        <fullName evidence="2">PLP-dependent aminotransferase family protein</fullName>
    </submittedName>
</protein>
<dbReference type="GO" id="GO:0008483">
    <property type="term" value="F:transaminase activity"/>
    <property type="evidence" value="ECO:0007669"/>
    <property type="project" value="UniProtKB-KW"/>
</dbReference>
<gene>
    <name evidence="2" type="ORF">E1262_26690</name>
</gene>
<dbReference type="InterPro" id="IPR015424">
    <property type="entry name" value="PyrdxlP-dep_Trfase"/>
</dbReference>
<dbReference type="PANTHER" id="PTHR46577:SF1">
    <property type="entry name" value="HTH-TYPE TRANSCRIPTIONAL REGULATORY PROTEIN GABR"/>
    <property type="match status" value="1"/>
</dbReference>
<sequence>MARSIVADFTRSIPPAPDELGAALSSTLREMATGADLGMLVRESRSGGGPADRAAAAAWLARRMPAPDPSRVVLTNGTQSSLLLVLRHLTRPGDVVLAEGLTYGVMRQLAERARLGLRPVALDADGMLPDALDAACRDARPALIYCNPTYQNPTTSIMSAGRRAEIVAVARRHGVPIFEDDVLGALHTDAPPPLVTLAPELTWYSMGLTKALAQGLRVGYLVGPGAPSVQRLLGPVARLSYWVANPLSAEVLRRWIADGRAAAIASAIHRESSARQILAREYLAGYEFRAQEASMHLWLRVPPGHSPRGFTATAAGLGVLVRPAEMFTVDDYPAPPRVRLSLSTPLDRGDVRRGLEVLAAMRDEPPSPA</sequence>
<dbReference type="EMBL" id="SMLB01000059">
    <property type="protein sequence ID" value="TDD64947.1"/>
    <property type="molecule type" value="Genomic_DNA"/>
</dbReference>